<dbReference type="EMBL" id="LR796646">
    <property type="protein sequence ID" value="CAB4156939.1"/>
    <property type="molecule type" value="Genomic_DNA"/>
</dbReference>
<name>A0A6J5M7X9_9CAUD</name>
<evidence type="ECO:0000313" key="2">
    <source>
        <dbReference type="EMBL" id="CAB4140501.1"/>
    </source>
</evidence>
<proteinExistence type="predicted"/>
<accession>A0A6J5M7X9</accession>
<dbReference type="EMBL" id="LR796369">
    <property type="protein sequence ID" value="CAB4139909.1"/>
    <property type="molecule type" value="Genomic_DNA"/>
</dbReference>
<dbReference type="EMBL" id="LR796373">
    <property type="protein sequence ID" value="CAB4140501.1"/>
    <property type="molecule type" value="Genomic_DNA"/>
</dbReference>
<reference evidence="1" key="1">
    <citation type="submission" date="2020-04" db="EMBL/GenBank/DDBJ databases">
        <authorList>
            <person name="Chiriac C."/>
            <person name="Salcher M."/>
            <person name="Ghai R."/>
            <person name="Kavagutti S V."/>
        </authorList>
    </citation>
    <scope>NUCLEOTIDE SEQUENCE</scope>
</reference>
<protein>
    <submittedName>
        <fullName evidence="1">Uncharacterized protein</fullName>
    </submittedName>
</protein>
<evidence type="ECO:0000313" key="1">
    <source>
        <dbReference type="EMBL" id="CAB4139909.1"/>
    </source>
</evidence>
<evidence type="ECO:0000313" key="3">
    <source>
        <dbReference type="EMBL" id="CAB4156939.1"/>
    </source>
</evidence>
<gene>
    <name evidence="1" type="ORF">UFOVP356_3</name>
    <name evidence="2" type="ORF">UFOVP408_32</name>
    <name evidence="3" type="ORF">UFOVP676_41</name>
</gene>
<sequence length="51" mass="5707">MLVIVIALTICVLVIVVADRMLEKNRTEFFTACINVGGTPAFNGRHWECLK</sequence>
<organism evidence="1">
    <name type="scientific">uncultured Caudovirales phage</name>
    <dbReference type="NCBI Taxonomy" id="2100421"/>
    <lineage>
        <taxon>Viruses</taxon>
        <taxon>Duplodnaviria</taxon>
        <taxon>Heunggongvirae</taxon>
        <taxon>Uroviricota</taxon>
        <taxon>Caudoviricetes</taxon>
        <taxon>Peduoviridae</taxon>
        <taxon>Maltschvirus</taxon>
        <taxon>Maltschvirus maltsch</taxon>
    </lineage>
</organism>